<dbReference type="RefSeq" id="WP_189057847.1">
    <property type="nucleotide sequence ID" value="NZ_BMOR01000014.1"/>
</dbReference>
<dbReference type="SUPFAM" id="SSF56300">
    <property type="entry name" value="Metallo-dependent phosphatases"/>
    <property type="match status" value="1"/>
</dbReference>
<dbReference type="InterPro" id="IPR004843">
    <property type="entry name" value="Calcineurin-like_PHP"/>
</dbReference>
<dbReference type="EMBL" id="BMOR01000014">
    <property type="protein sequence ID" value="GGN41862.1"/>
    <property type="molecule type" value="Genomic_DNA"/>
</dbReference>
<sequence>MRLLSLEERPFHRIRFLNAAKRGGTETGHLPFLLGQVDALPDGLDALLLTGDLQGVVQDWTGSRLLGLEVAAACVSLAERGSLPDPRRTGVLLAGDLYAAPGGDVRGASGNVTPVWAAFAEAFAWVVGVQGNHDTFDPHPDTLESAHLLDVDGVTLSGLHIVGVGGVIGDPARPARRTEADYLAGVALTLEHRPDVLLLHQAPALGTAQRGDEALSRVLRASPPPLTVCGHVHWDQPLGNLPGGASVLNVDKRVIVLTPCQ</sequence>
<reference evidence="3" key="1">
    <citation type="journal article" date="2019" name="Int. J. Syst. Evol. Microbiol.">
        <title>The Global Catalogue of Microorganisms (GCM) 10K type strain sequencing project: providing services to taxonomists for standard genome sequencing and annotation.</title>
        <authorList>
            <consortium name="The Broad Institute Genomics Platform"/>
            <consortium name="The Broad Institute Genome Sequencing Center for Infectious Disease"/>
            <person name="Wu L."/>
            <person name="Ma J."/>
        </authorList>
    </citation>
    <scope>NUCLEOTIDE SEQUENCE [LARGE SCALE GENOMIC DNA]</scope>
    <source>
        <strain evidence="3">JCM 16918</strain>
    </source>
</reference>
<protein>
    <recommendedName>
        <fullName evidence="1">Calcineurin-like phosphoesterase domain-containing protein</fullName>
    </recommendedName>
</protein>
<keyword evidence="3" id="KW-1185">Reference proteome</keyword>
<proteinExistence type="predicted"/>
<evidence type="ECO:0000313" key="2">
    <source>
        <dbReference type="EMBL" id="GGN41862.1"/>
    </source>
</evidence>
<dbReference type="Proteomes" id="UP000645517">
    <property type="component" value="Unassembled WGS sequence"/>
</dbReference>
<gene>
    <name evidence="2" type="ORF">GCM10010842_27910</name>
</gene>
<evidence type="ECO:0000259" key="1">
    <source>
        <dbReference type="Pfam" id="PF00149"/>
    </source>
</evidence>
<feature type="domain" description="Calcineurin-like phosphoesterase" evidence="1">
    <location>
        <begin position="83"/>
        <end position="234"/>
    </location>
</feature>
<dbReference type="InterPro" id="IPR029052">
    <property type="entry name" value="Metallo-depent_PP-like"/>
</dbReference>
<evidence type="ECO:0000313" key="3">
    <source>
        <dbReference type="Proteomes" id="UP000645517"/>
    </source>
</evidence>
<accession>A0ABQ2JBA1</accession>
<comment type="caution">
    <text evidence="2">The sequence shown here is derived from an EMBL/GenBank/DDBJ whole genome shotgun (WGS) entry which is preliminary data.</text>
</comment>
<organism evidence="2 3">
    <name type="scientific">Deinococcus daejeonensis</name>
    <dbReference type="NCBI Taxonomy" id="1007098"/>
    <lineage>
        <taxon>Bacteria</taxon>
        <taxon>Thermotogati</taxon>
        <taxon>Deinococcota</taxon>
        <taxon>Deinococci</taxon>
        <taxon>Deinococcales</taxon>
        <taxon>Deinococcaceae</taxon>
        <taxon>Deinococcus</taxon>
    </lineage>
</organism>
<name>A0ABQ2JBA1_9DEIO</name>
<dbReference type="Pfam" id="PF00149">
    <property type="entry name" value="Metallophos"/>
    <property type="match status" value="1"/>
</dbReference>